<evidence type="ECO:0000259" key="5">
    <source>
        <dbReference type="PROSITE" id="PS51935"/>
    </source>
</evidence>
<keyword evidence="2" id="KW-0645">Protease</keyword>
<evidence type="ECO:0000313" key="6">
    <source>
        <dbReference type="EMBL" id="RFS84133.1"/>
    </source>
</evidence>
<comment type="caution">
    <text evidence="6">The sequence shown here is derived from an EMBL/GenBank/DDBJ whole genome shotgun (WGS) entry which is preliminary data.</text>
</comment>
<dbReference type="EMBL" id="QVNQ01000005">
    <property type="protein sequence ID" value="RFS84133.1"/>
    <property type="molecule type" value="Genomic_DNA"/>
</dbReference>
<sequence length="190" mass="20241">MPVANAAGRFVRIALVSVLAYHVSTIAREDAKGDDTDGTRPQATTEAGAGLGRRIVAEAKAQRGVPYSWGGGGANGKSRGICCSPGGYDGRKTTGFDCSGLVQYAVYQASDGRITMPRVAHDQVRRGKPVTRASMRPGDLIGFDHGQGVTHIGIYVGDGRMVHAPQTGDVVKVSSLASRKHQRWIIRRLR</sequence>
<dbReference type="Gene3D" id="3.90.1720.10">
    <property type="entry name" value="endopeptidase domain like (from Nostoc punctiforme)"/>
    <property type="match status" value="1"/>
</dbReference>
<dbReference type="PROSITE" id="PS51935">
    <property type="entry name" value="NLPC_P60"/>
    <property type="match status" value="1"/>
</dbReference>
<evidence type="ECO:0000256" key="2">
    <source>
        <dbReference type="ARBA" id="ARBA00022670"/>
    </source>
</evidence>
<accession>A0A372GGD8</accession>
<proteinExistence type="inferred from homology"/>
<keyword evidence="7" id="KW-1185">Reference proteome</keyword>
<comment type="similarity">
    <text evidence="1">Belongs to the peptidase C40 family.</text>
</comment>
<dbReference type="InterPro" id="IPR000064">
    <property type="entry name" value="NLP_P60_dom"/>
</dbReference>
<reference evidence="6 7" key="1">
    <citation type="submission" date="2018-08" db="EMBL/GenBank/DDBJ databases">
        <title>Actinomadura spongicola sp. nov., isolated from marine sponge Leucetta chagosensis.</title>
        <authorList>
            <person name="Li L."/>
            <person name="Lin H.W."/>
        </authorList>
    </citation>
    <scope>NUCLEOTIDE SEQUENCE [LARGE SCALE GENOMIC DNA]</scope>
    <source>
        <strain evidence="6 7">LHW52907</strain>
    </source>
</reference>
<evidence type="ECO:0000256" key="4">
    <source>
        <dbReference type="ARBA" id="ARBA00022807"/>
    </source>
</evidence>
<evidence type="ECO:0000313" key="7">
    <source>
        <dbReference type="Proteomes" id="UP000262882"/>
    </source>
</evidence>
<evidence type="ECO:0000256" key="3">
    <source>
        <dbReference type="ARBA" id="ARBA00022801"/>
    </source>
</evidence>
<name>A0A372GGD8_9ACTN</name>
<dbReference type="InterPro" id="IPR038765">
    <property type="entry name" value="Papain-like_cys_pep_sf"/>
</dbReference>
<dbReference type="AlphaFoldDB" id="A0A372GGD8"/>
<protein>
    <submittedName>
        <fullName evidence="6">Peptidoglycan endopeptidase</fullName>
    </submittedName>
</protein>
<dbReference type="InterPro" id="IPR051794">
    <property type="entry name" value="PG_Endopeptidase_C40"/>
</dbReference>
<dbReference type="Proteomes" id="UP000262882">
    <property type="component" value="Unassembled WGS sequence"/>
</dbReference>
<feature type="domain" description="NlpC/P60" evidence="5">
    <location>
        <begin position="49"/>
        <end position="190"/>
    </location>
</feature>
<dbReference type="GO" id="GO:0006508">
    <property type="term" value="P:proteolysis"/>
    <property type="evidence" value="ECO:0007669"/>
    <property type="project" value="UniProtKB-KW"/>
</dbReference>
<keyword evidence="4" id="KW-0788">Thiol protease</keyword>
<evidence type="ECO:0000256" key="1">
    <source>
        <dbReference type="ARBA" id="ARBA00007074"/>
    </source>
</evidence>
<dbReference type="GO" id="GO:0008234">
    <property type="term" value="F:cysteine-type peptidase activity"/>
    <property type="evidence" value="ECO:0007669"/>
    <property type="project" value="UniProtKB-KW"/>
</dbReference>
<dbReference type="PANTHER" id="PTHR47359">
    <property type="entry name" value="PEPTIDOGLYCAN DL-ENDOPEPTIDASE CWLO"/>
    <property type="match status" value="1"/>
</dbReference>
<organism evidence="6 7">
    <name type="scientific">Actinomadura spongiicola</name>
    <dbReference type="NCBI Taxonomy" id="2303421"/>
    <lineage>
        <taxon>Bacteria</taxon>
        <taxon>Bacillati</taxon>
        <taxon>Actinomycetota</taxon>
        <taxon>Actinomycetes</taxon>
        <taxon>Streptosporangiales</taxon>
        <taxon>Thermomonosporaceae</taxon>
        <taxon>Actinomadura</taxon>
    </lineage>
</organism>
<keyword evidence="3" id="KW-0378">Hydrolase</keyword>
<gene>
    <name evidence="6" type="ORF">D0T12_18415</name>
</gene>
<dbReference type="SUPFAM" id="SSF54001">
    <property type="entry name" value="Cysteine proteinases"/>
    <property type="match status" value="1"/>
</dbReference>
<dbReference type="Pfam" id="PF00877">
    <property type="entry name" value="NLPC_P60"/>
    <property type="match status" value="1"/>
</dbReference>
<dbReference type="PANTHER" id="PTHR47359:SF3">
    <property type="entry name" value="NLP_P60 DOMAIN-CONTAINING PROTEIN-RELATED"/>
    <property type="match status" value="1"/>
</dbReference>